<dbReference type="InterPro" id="IPR036388">
    <property type="entry name" value="WH-like_DNA-bd_sf"/>
</dbReference>
<dbReference type="PANTHER" id="PTHR30136:SF39">
    <property type="entry name" value="TRANSCRIPTIONAL REGULATORY PROTEIN"/>
    <property type="match status" value="1"/>
</dbReference>
<sequence length="261" mass="27366">MVPEDEADSSKRKPLLVLGKITEILDAFSLSRPVLTLGEIQQATGIPASTVQRLVSNMVGEGLLDRAGEGIRIGARMASWAATAVSGVDVLTLAQPVLRSLRDRTGETACLFRAEQGHRVCVAVAETRHALRREMHVGKIMPLHAGSAGRVLLAWDAELAEAVLAGPLEALTGTTVTSPGTLRGLLDRTRRDGYAITAAERDDGASGLAAPVFGAGGELAGALAVSGPTIRMTRSCCEQWVEPLLEHAERLTGVLGGRPPG</sequence>
<dbReference type="PROSITE" id="PS51078">
    <property type="entry name" value="ICLR_ED"/>
    <property type="match status" value="1"/>
</dbReference>
<dbReference type="InterPro" id="IPR014757">
    <property type="entry name" value="Tscrpt_reg_IclR_C"/>
</dbReference>
<dbReference type="SUPFAM" id="SSF55781">
    <property type="entry name" value="GAF domain-like"/>
    <property type="match status" value="1"/>
</dbReference>
<keyword evidence="2" id="KW-0238">DNA-binding</keyword>
<dbReference type="InterPro" id="IPR050707">
    <property type="entry name" value="HTH_MetabolicPath_Reg"/>
</dbReference>
<dbReference type="Gene3D" id="3.30.450.40">
    <property type="match status" value="1"/>
</dbReference>
<dbReference type="PANTHER" id="PTHR30136">
    <property type="entry name" value="HELIX-TURN-HELIX TRANSCRIPTIONAL REGULATOR, ICLR FAMILY"/>
    <property type="match status" value="1"/>
</dbReference>
<evidence type="ECO:0000256" key="3">
    <source>
        <dbReference type="ARBA" id="ARBA00023163"/>
    </source>
</evidence>
<evidence type="ECO:0000256" key="1">
    <source>
        <dbReference type="ARBA" id="ARBA00023015"/>
    </source>
</evidence>
<reference evidence="6 7" key="1">
    <citation type="submission" date="2024-08" db="EMBL/GenBank/DDBJ databases">
        <title>Genome mining of Saccharopolyspora cebuensis PGLac3 from Nigerian medicinal plant.</title>
        <authorList>
            <person name="Ezeobiora C.E."/>
            <person name="Igbokwe N.H."/>
            <person name="Amin D.H."/>
            <person name="Mendie U.E."/>
        </authorList>
    </citation>
    <scope>NUCLEOTIDE SEQUENCE [LARGE SCALE GENOMIC DNA]</scope>
    <source>
        <strain evidence="6 7">PGLac3</strain>
    </source>
</reference>
<dbReference type="RefSeq" id="WP_345360802.1">
    <property type="nucleotide sequence ID" value="NZ_BAABII010000005.1"/>
</dbReference>
<dbReference type="SUPFAM" id="SSF46785">
    <property type="entry name" value="Winged helix' DNA-binding domain"/>
    <property type="match status" value="1"/>
</dbReference>
<dbReference type="SMART" id="SM00346">
    <property type="entry name" value="HTH_ICLR"/>
    <property type="match status" value="1"/>
</dbReference>
<accession>A0ABV4CL87</accession>
<evidence type="ECO:0000313" key="6">
    <source>
        <dbReference type="EMBL" id="MEY8041867.1"/>
    </source>
</evidence>
<evidence type="ECO:0000259" key="4">
    <source>
        <dbReference type="PROSITE" id="PS51077"/>
    </source>
</evidence>
<evidence type="ECO:0000313" key="7">
    <source>
        <dbReference type="Proteomes" id="UP001564626"/>
    </source>
</evidence>
<feature type="domain" description="IclR-ED" evidence="5">
    <location>
        <begin position="76"/>
        <end position="257"/>
    </location>
</feature>
<gene>
    <name evidence="6" type="ORF">AB8O55_20855</name>
</gene>
<dbReference type="InterPro" id="IPR036390">
    <property type="entry name" value="WH_DNA-bd_sf"/>
</dbReference>
<dbReference type="EMBL" id="JBGEHV010000044">
    <property type="protein sequence ID" value="MEY8041867.1"/>
    <property type="molecule type" value="Genomic_DNA"/>
</dbReference>
<dbReference type="PROSITE" id="PS51077">
    <property type="entry name" value="HTH_ICLR"/>
    <property type="match status" value="1"/>
</dbReference>
<proteinExistence type="predicted"/>
<evidence type="ECO:0000256" key="2">
    <source>
        <dbReference type="ARBA" id="ARBA00023125"/>
    </source>
</evidence>
<evidence type="ECO:0000259" key="5">
    <source>
        <dbReference type="PROSITE" id="PS51078"/>
    </source>
</evidence>
<dbReference type="Pfam" id="PF01614">
    <property type="entry name" value="IclR_C"/>
    <property type="match status" value="1"/>
</dbReference>
<name>A0ABV4CL87_9PSEU</name>
<dbReference type="Gene3D" id="1.10.10.10">
    <property type="entry name" value="Winged helix-like DNA-binding domain superfamily/Winged helix DNA-binding domain"/>
    <property type="match status" value="1"/>
</dbReference>
<keyword evidence="7" id="KW-1185">Reference proteome</keyword>
<protein>
    <submittedName>
        <fullName evidence="6">IclR family transcriptional regulator</fullName>
    </submittedName>
</protein>
<keyword evidence="1" id="KW-0805">Transcription regulation</keyword>
<keyword evidence="3" id="KW-0804">Transcription</keyword>
<dbReference type="Proteomes" id="UP001564626">
    <property type="component" value="Unassembled WGS sequence"/>
</dbReference>
<comment type="caution">
    <text evidence="6">The sequence shown here is derived from an EMBL/GenBank/DDBJ whole genome shotgun (WGS) entry which is preliminary data.</text>
</comment>
<dbReference type="InterPro" id="IPR029016">
    <property type="entry name" value="GAF-like_dom_sf"/>
</dbReference>
<dbReference type="Pfam" id="PF09339">
    <property type="entry name" value="HTH_IclR"/>
    <property type="match status" value="1"/>
</dbReference>
<organism evidence="6 7">
    <name type="scientific">Saccharopolyspora cebuensis</name>
    <dbReference type="NCBI Taxonomy" id="418759"/>
    <lineage>
        <taxon>Bacteria</taxon>
        <taxon>Bacillati</taxon>
        <taxon>Actinomycetota</taxon>
        <taxon>Actinomycetes</taxon>
        <taxon>Pseudonocardiales</taxon>
        <taxon>Pseudonocardiaceae</taxon>
        <taxon>Saccharopolyspora</taxon>
    </lineage>
</organism>
<feature type="domain" description="HTH iclR-type" evidence="4">
    <location>
        <begin position="15"/>
        <end position="75"/>
    </location>
</feature>
<dbReference type="InterPro" id="IPR005471">
    <property type="entry name" value="Tscrpt_reg_IclR_N"/>
</dbReference>